<protein>
    <submittedName>
        <fullName evidence="1">Uncharacterized protein</fullName>
    </submittedName>
</protein>
<gene>
    <name evidence="1" type="ORF">Pmar_PMAR022363</name>
</gene>
<dbReference type="AlphaFoldDB" id="C5KDV8"/>
<dbReference type="InParanoid" id="C5KDV8"/>
<dbReference type="Proteomes" id="UP000007800">
    <property type="component" value="Unassembled WGS sequence"/>
</dbReference>
<organism evidence="2">
    <name type="scientific">Perkinsus marinus (strain ATCC 50983 / TXsc)</name>
    <dbReference type="NCBI Taxonomy" id="423536"/>
    <lineage>
        <taxon>Eukaryota</taxon>
        <taxon>Sar</taxon>
        <taxon>Alveolata</taxon>
        <taxon>Perkinsozoa</taxon>
        <taxon>Perkinsea</taxon>
        <taxon>Perkinsida</taxon>
        <taxon>Perkinsidae</taxon>
        <taxon>Perkinsus</taxon>
    </lineage>
</organism>
<sequence>MGSGGSLHSSDYQAKELEYKSRLAKLERKLANERSHSCCLKKRLENAMSEAKDLTIPLTMLNLQI</sequence>
<dbReference type="EMBL" id="GG672124">
    <property type="protein sequence ID" value="EER17411.1"/>
    <property type="molecule type" value="Genomic_DNA"/>
</dbReference>
<dbReference type="GeneID" id="9062542"/>
<accession>C5KDV8</accession>
<evidence type="ECO:0000313" key="1">
    <source>
        <dbReference type="EMBL" id="EER17411.1"/>
    </source>
</evidence>
<keyword evidence="2" id="KW-1185">Reference proteome</keyword>
<dbReference type="RefSeq" id="XP_002785615.1">
    <property type="nucleotide sequence ID" value="XM_002785569.1"/>
</dbReference>
<reference evidence="1 2" key="1">
    <citation type="submission" date="2008-07" db="EMBL/GenBank/DDBJ databases">
        <authorList>
            <person name="El-Sayed N."/>
            <person name="Caler E."/>
            <person name="Inman J."/>
            <person name="Amedeo P."/>
            <person name="Hass B."/>
            <person name="Wortman J."/>
        </authorList>
    </citation>
    <scope>NUCLEOTIDE SEQUENCE [LARGE SCALE GENOMIC DNA]</scope>
    <source>
        <strain evidence="2">ATCC 50983 / TXsc</strain>
    </source>
</reference>
<evidence type="ECO:0000313" key="2">
    <source>
        <dbReference type="Proteomes" id="UP000007800"/>
    </source>
</evidence>
<name>C5KDV8_PERM5</name>
<proteinExistence type="predicted"/>